<dbReference type="Gene3D" id="1.10.510.10">
    <property type="entry name" value="Transferase(Phosphotransferase) domain 1"/>
    <property type="match status" value="1"/>
</dbReference>
<dbReference type="EMBL" id="KN818287">
    <property type="protein sequence ID" value="KIL61224.1"/>
    <property type="molecule type" value="Genomic_DNA"/>
</dbReference>
<keyword evidence="3" id="KW-1185">Reference proteome</keyword>
<accession>A0A0C2T3Y2</accession>
<protein>
    <recommendedName>
        <fullName evidence="1">Protein kinase domain-containing protein</fullName>
    </recommendedName>
</protein>
<proteinExistence type="predicted"/>
<dbReference type="Proteomes" id="UP000054549">
    <property type="component" value="Unassembled WGS sequence"/>
</dbReference>
<evidence type="ECO:0000313" key="2">
    <source>
        <dbReference type="EMBL" id="KIL61224.1"/>
    </source>
</evidence>
<name>A0A0C2T3Y2_AMAMK</name>
<dbReference type="GO" id="GO:0004672">
    <property type="term" value="F:protein kinase activity"/>
    <property type="evidence" value="ECO:0007669"/>
    <property type="project" value="InterPro"/>
</dbReference>
<organism evidence="2 3">
    <name type="scientific">Amanita muscaria (strain Koide BX008)</name>
    <dbReference type="NCBI Taxonomy" id="946122"/>
    <lineage>
        <taxon>Eukaryota</taxon>
        <taxon>Fungi</taxon>
        <taxon>Dikarya</taxon>
        <taxon>Basidiomycota</taxon>
        <taxon>Agaricomycotina</taxon>
        <taxon>Agaricomycetes</taxon>
        <taxon>Agaricomycetidae</taxon>
        <taxon>Agaricales</taxon>
        <taxon>Pluteineae</taxon>
        <taxon>Amanitaceae</taxon>
        <taxon>Amanita</taxon>
    </lineage>
</organism>
<gene>
    <name evidence="2" type="ORF">M378DRAFT_167209</name>
</gene>
<evidence type="ECO:0000313" key="3">
    <source>
        <dbReference type="Proteomes" id="UP000054549"/>
    </source>
</evidence>
<evidence type="ECO:0000259" key="1">
    <source>
        <dbReference type="PROSITE" id="PS50011"/>
    </source>
</evidence>
<dbReference type="InterPro" id="IPR011009">
    <property type="entry name" value="Kinase-like_dom_sf"/>
</dbReference>
<dbReference type="PROSITE" id="PS50011">
    <property type="entry name" value="PROTEIN_KINASE_DOM"/>
    <property type="match status" value="1"/>
</dbReference>
<dbReference type="InParanoid" id="A0A0C2T3Y2"/>
<dbReference type="HOGENOM" id="CLU_652077_0_0_1"/>
<dbReference type="InterPro" id="IPR000719">
    <property type="entry name" value="Prot_kinase_dom"/>
</dbReference>
<dbReference type="AlphaFoldDB" id="A0A0C2T3Y2"/>
<dbReference type="GO" id="GO:0005524">
    <property type="term" value="F:ATP binding"/>
    <property type="evidence" value="ECO:0007669"/>
    <property type="project" value="InterPro"/>
</dbReference>
<feature type="domain" description="Protein kinase" evidence="1">
    <location>
        <begin position="268"/>
        <end position="433"/>
    </location>
</feature>
<sequence>MRSLLKFEPFIDVHHRSFLDFLQDSSRSGQYHISQQAGTRRYLDFIAGSLVRYASTVIERHDDHKTHFCPQFYIVASLYPPKTFLPVEEWQQALQPLVDLQNKLLTLPNFHCVWEFLSCKTCTGFHTMRDLLLHLAFLLGASDRVLDSTLMAESHADGSEEIHCSVVPSILTKTDTNVLENDLNACLSSLLPRLRGRKLGISLGTDTIQLVCSLLRFDHAEIAMRLRSISDAQNVVDLIDELINNTYLCSDYAADISCNAVHLTLDIFARVPVLPRSLFSRRTVGPHHSILSLFPRESQTELLFQTAFICKVLDPSHIVRVSWVYDRYNSLFSVVDKVNENNESLSQWRKRSNPNSVTRIRVMLEVAKAIRYLHSMGILLHHYVDSNDIYLDSELHARFHFFGLTAHYANVTRRFILARSAHIFLFGCLFYQV</sequence>
<reference evidence="2 3" key="1">
    <citation type="submission" date="2014-04" db="EMBL/GenBank/DDBJ databases">
        <title>Evolutionary Origins and Diversification of the Mycorrhizal Mutualists.</title>
        <authorList>
            <consortium name="DOE Joint Genome Institute"/>
            <consortium name="Mycorrhizal Genomics Consortium"/>
            <person name="Kohler A."/>
            <person name="Kuo A."/>
            <person name="Nagy L.G."/>
            <person name="Floudas D."/>
            <person name="Copeland A."/>
            <person name="Barry K.W."/>
            <person name="Cichocki N."/>
            <person name="Veneault-Fourrey C."/>
            <person name="LaButti K."/>
            <person name="Lindquist E.A."/>
            <person name="Lipzen A."/>
            <person name="Lundell T."/>
            <person name="Morin E."/>
            <person name="Murat C."/>
            <person name="Riley R."/>
            <person name="Ohm R."/>
            <person name="Sun H."/>
            <person name="Tunlid A."/>
            <person name="Henrissat B."/>
            <person name="Grigoriev I.V."/>
            <person name="Hibbett D.S."/>
            <person name="Martin F."/>
        </authorList>
    </citation>
    <scope>NUCLEOTIDE SEQUENCE [LARGE SCALE GENOMIC DNA]</scope>
    <source>
        <strain evidence="2 3">Koide BX008</strain>
    </source>
</reference>
<dbReference type="SUPFAM" id="SSF56112">
    <property type="entry name" value="Protein kinase-like (PK-like)"/>
    <property type="match status" value="1"/>
</dbReference>